<sequence length="119" mass="12838">MTTNTDPALLPCPPWCLHDGIVDDGHSWTTETADGSPERHHLIECSPVVAESDGLDRHGSLPSAEVGLVQAEWSGRTAVERGPLRITLCTESYPHFTPEEARKVAQQLLAMAARAEAVA</sequence>
<comment type="caution">
    <text evidence="1">The sequence shown here is derived from an EMBL/GenBank/DDBJ whole genome shotgun (WGS) entry which is preliminary data.</text>
</comment>
<organism evidence="1 2">
    <name type="scientific">Microlunatus capsulatus</name>
    <dbReference type="NCBI Taxonomy" id="99117"/>
    <lineage>
        <taxon>Bacteria</taxon>
        <taxon>Bacillati</taxon>
        <taxon>Actinomycetota</taxon>
        <taxon>Actinomycetes</taxon>
        <taxon>Propionibacteriales</taxon>
        <taxon>Propionibacteriaceae</taxon>
        <taxon>Microlunatus</taxon>
    </lineage>
</organism>
<dbReference type="Proteomes" id="UP000758168">
    <property type="component" value="Unassembled WGS sequence"/>
</dbReference>
<dbReference type="EMBL" id="JAGIOB010000001">
    <property type="protein sequence ID" value="MBP2419012.1"/>
    <property type="molecule type" value="Genomic_DNA"/>
</dbReference>
<reference evidence="1 2" key="1">
    <citation type="submission" date="2021-03" db="EMBL/GenBank/DDBJ databases">
        <title>Sequencing the genomes of 1000 actinobacteria strains.</title>
        <authorList>
            <person name="Klenk H.-P."/>
        </authorList>
    </citation>
    <scope>NUCLEOTIDE SEQUENCE [LARGE SCALE GENOMIC DNA]</scope>
    <source>
        <strain evidence="1 2">DSM 12936</strain>
    </source>
</reference>
<protein>
    <submittedName>
        <fullName evidence="1">Uncharacterized protein</fullName>
    </submittedName>
</protein>
<gene>
    <name evidence="1" type="ORF">JOF54_003934</name>
</gene>
<name>A0ABS4ZDA2_9ACTN</name>
<evidence type="ECO:0000313" key="1">
    <source>
        <dbReference type="EMBL" id="MBP2419012.1"/>
    </source>
</evidence>
<evidence type="ECO:0000313" key="2">
    <source>
        <dbReference type="Proteomes" id="UP000758168"/>
    </source>
</evidence>
<proteinExistence type="predicted"/>
<accession>A0ABS4ZDA2</accession>
<dbReference type="Pfam" id="PF21848">
    <property type="entry name" value="DUF6907"/>
    <property type="match status" value="1"/>
</dbReference>
<keyword evidence="2" id="KW-1185">Reference proteome</keyword>
<dbReference type="InterPro" id="IPR054202">
    <property type="entry name" value="DUF6907"/>
</dbReference>
<dbReference type="RefSeq" id="WP_210059060.1">
    <property type="nucleotide sequence ID" value="NZ_BAAAMH010000011.1"/>
</dbReference>